<name>A0A8S9N4Z5_BRACR</name>
<feature type="region of interest" description="Disordered" evidence="1">
    <location>
        <begin position="1"/>
        <end position="22"/>
    </location>
</feature>
<comment type="caution">
    <text evidence="2">The sequence shown here is derived from an EMBL/GenBank/DDBJ whole genome shotgun (WGS) entry which is preliminary data.</text>
</comment>
<sequence>MELSWRCPKDRAGNNSTDVSGGKSGMQMLLGVQVCDRNCNRIDLRRQSLELRAAALAS</sequence>
<dbReference type="EMBL" id="QGKX02001621">
    <property type="protein sequence ID" value="KAF3499994.1"/>
    <property type="molecule type" value="Genomic_DNA"/>
</dbReference>
<protein>
    <submittedName>
        <fullName evidence="2">Uncharacterized protein</fullName>
    </submittedName>
</protein>
<evidence type="ECO:0000313" key="3">
    <source>
        <dbReference type="Proteomes" id="UP000712600"/>
    </source>
</evidence>
<evidence type="ECO:0000313" key="2">
    <source>
        <dbReference type="EMBL" id="KAF3499994.1"/>
    </source>
</evidence>
<proteinExistence type="predicted"/>
<accession>A0A8S9N4Z5</accession>
<evidence type="ECO:0000256" key="1">
    <source>
        <dbReference type="SAM" id="MobiDB-lite"/>
    </source>
</evidence>
<dbReference type="Proteomes" id="UP000712600">
    <property type="component" value="Unassembled WGS sequence"/>
</dbReference>
<reference evidence="2" key="1">
    <citation type="submission" date="2019-12" db="EMBL/GenBank/DDBJ databases">
        <title>Genome sequencing and annotation of Brassica cretica.</title>
        <authorList>
            <person name="Studholme D.J."/>
            <person name="Sarris P."/>
        </authorList>
    </citation>
    <scope>NUCLEOTIDE SEQUENCE</scope>
    <source>
        <strain evidence="2">PFS-109/04</strain>
        <tissue evidence="2">Leaf</tissue>
    </source>
</reference>
<organism evidence="2 3">
    <name type="scientific">Brassica cretica</name>
    <name type="common">Mustard</name>
    <dbReference type="NCBI Taxonomy" id="69181"/>
    <lineage>
        <taxon>Eukaryota</taxon>
        <taxon>Viridiplantae</taxon>
        <taxon>Streptophyta</taxon>
        <taxon>Embryophyta</taxon>
        <taxon>Tracheophyta</taxon>
        <taxon>Spermatophyta</taxon>
        <taxon>Magnoliopsida</taxon>
        <taxon>eudicotyledons</taxon>
        <taxon>Gunneridae</taxon>
        <taxon>Pentapetalae</taxon>
        <taxon>rosids</taxon>
        <taxon>malvids</taxon>
        <taxon>Brassicales</taxon>
        <taxon>Brassicaceae</taxon>
        <taxon>Brassiceae</taxon>
        <taxon>Brassica</taxon>
    </lineage>
</organism>
<dbReference type="AlphaFoldDB" id="A0A8S9N4Z5"/>
<gene>
    <name evidence="2" type="ORF">F2Q69_00044680</name>
</gene>